<dbReference type="InterPro" id="IPR018060">
    <property type="entry name" value="HTH_AraC"/>
</dbReference>
<evidence type="ECO:0000256" key="3">
    <source>
        <dbReference type="ARBA" id="ARBA00023163"/>
    </source>
</evidence>
<keyword evidence="3" id="KW-0804">Transcription</keyword>
<name>A0ABU7VN18_9BACL</name>
<proteinExistence type="predicted"/>
<dbReference type="EMBL" id="JAZHPZ010000001">
    <property type="protein sequence ID" value="MEF2964262.1"/>
    <property type="molecule type" value="Genomic_DNA"/>
</dbReference>
<dbReference type="PANTHER" id="PTHR47504:SF5">
    <property type="entry name" value="RIGHT ORIGIN-BINDING PROTEIN"/>
    <property type="match status" value="1"/>
</dbReference>
<dbReference type="Pfam" id="PF12833">
    <property type="entry name" value="HTH_18"/>
    <property type="match status" value="1"/>
</dbReference>
<keyword evidence="1" id="KW-0805">Transcription regulation</keyword>
<dbReference type="PROSITE" id="PS01124">
    <property type="entry name" value="HTH_ARAC_FAMILY_2"/>
    <property type="match status" value="1"/>
</dbReference>
<gene>
    <name evidence="5" type="ORF">V3851_00340</name>
</gene>
<accession>A0ABU7VN18</accession>
<evidence type="ECO:0000256" key="2">
    <source>
        <dbReference type="ARBA" id="ARBA00023125"/>
    </source>
</evidence>
<sequence length="298" mass="34544">MEHRDWIEAVQRMQDYIEQHLQERITLKALARTAGYSPWHSAKIFKELTGKPPFEYIRSLRLTQAALQLRDDRDKVAEVALDFVFDSHEGFTRAFRKEFGVGPMEYKKAAPPIYLFKPSPIRDTYYPELAKEKLDSPLRQSYYVQVTDFPARKLILKRGRGAEGYFQYVKEVGCDVLGLLCSVKEALYEPVGMWLPEYLRPEGTSVYVQGVEVPRQYDGIVPEGLEILDLPACKMLIFQGEPFEDVRFREAVRNLQSVIRKYDPSAIGYEWADDAAPRFQMEPQGYRGYIEARPVKPI</sequence>
<dbReference type="InterPro" id="IPR050959">
    <property type="entry name" value="MarA-like"/>
</dbReference>
<dbReference type="RefSeq" id="WP_331844507.1">
    <property type="nucleotide sequence ID" value="NZ_JAZHPZ010000001.1"/>
</dbReference>
<dbReference type="PANTHER" id="PTHR47504">
    <property type="entry name" value="RIGHT ORIGIN-BINDING PROTEIN"/>
    <property type="match status" value="1"/>
</dbReference>
<reference evidence="5 6" key="1">
    <citation type="submission" date="2024-02" db="EMBL/GenBank/DDBJ databases">
        <title>A nitrogen-fixing paenibacillus bacterium.</title>
        <authorList>
            <person name="Zhang W.L."/>
            <person name="Chen S.F."/>
        </authorList>
    </citation>
    <scope>NUCLEOTIDE SEQUENCE [LARGE SCALE GENOMIC DNA]</scope>
    <source>
        <strain evidence="5 6">M1</strain>
    </source>
</reference>
<dbReference type="Gene3D" id="1.10.10.60">
    <property type="entry name" value="Homeodomain-like"/>
    <property type="match status" value="2"/>
</dbReference>
<organism evidence="5 6">
    <name type="scientific">Paenibacillus haidiansis</name>
    <dbReference type="NCBI Taxonomy" id="1574488"/>
    <lineage>
        <taxon>Bacteria</taxon>
        <taxon>Bacillati</taxon>
        <taxon>Bacillota</taxon>
        <taxon>Bacilli</taxon>
        <taxon>Bacillales</taxon>
        <taxon>Paenibacillaceae</taxon>
        <taxon>Paenibacillus</taxon>
    </lineage>
</organism>
<evidence type="ECO:0000313" key="6">
    <source>
        <dbReference type="Proteomes" id="UP001306950"/>
    </source>
</evidence>
<dbReference type="InterPro" id="IPR009057">
    <property type="entry name" value="Homeodomain-like_sf"/>
</dbReference>
<dbReference type="SUPFAM" id="SSF46689">
    <property type="entry name" value="Homeodomain-like"/>
    <property type="match status" value="2"/>
</dbReference>
<evidence type="ECO:0000256" key="1">
    <source>
        <dbReference type="ARBA" id="ARBA00023015"/>
    </source>
</evidence>
<evidence type="ECO:0000259" key="4">
    <source>
        <dbReference type="PROSITE" id="PS01124"/>
    </source>
</evidence>
<evidence type="ECO:0000313" key="5">
    <source>
        <dbReference type="EMBL" id="MEF2964262.1"/>
    </source>
</evidence>
<feature type="domain" description="HTH araC/xylS-type" evidence="4">
    <location>
        <begin position="11"/>
        <end position="109"/>
    </location>
</feature>
<comment type="caution">
    <text evidence="5">The sequence shown here is derived from an EMBL/GenBank/DDBJ whole genome shotgun (WGS) entry which is preliminary data.</text>
</comment>
<dbReference type="Proteomes" id="UP001306950">
    <property type="component" value="Unassembled WGS sequence"/>
</dbReference>
<protein>
    <submittedName>
        <fullName evidence="5">AraC family transcriptional regulator</fullName>
    </submittedName>
</protein>
<keyword evidence="2" id="KW-0238">DNA-binding</keyword>
<dbReference type="SMART" id="SM00342">
    <property type="entry name" value="HTH_ARAC"/>
    <property type="match status" value="1"/>
</dbReference>
<keyword evidence="6" id="KW-1185">Reference proteome</keyword>